<sequence length="178" mass="20081">MELRAGQFALRELTVDDWPIEQALSHDPDVARWTHYPPDLDETQTKRRLEAYLVRAAEGLLQRFVVLDGARSLGTCGAGRLQSDTPEVFYAIDRSARGRGAATQAVRALCAWLAECGFDEVALETIEGNADSERVAQRCDFQVVSSRTDQHRGEQVTLHRWIWKVPAWPALHETRLVP</sequence>
<dbReference type="EMBL" id="CZKA01000023">
    <property type="protein sequence ID" value="CUR55708.1"/>
    <property type="molecule type" value="Genomic_DNA"/>
</dbReference>
<gene>
    <name evidence="2" type="ORF">NOCA230040</name>
</gene>
<reference evidence="2" key="1">
    <citation type="submission" date="2015-08" db="EMBL/GenBank/DDBJ databases">
        <authorList>
            <person name="Babu N.S."/>
            <person name="Beckwith C.J."/>
            <person name="Beseler K.G."/>
            <person name="Brison A."/>
            <person name="Carone J.V."/>
            <person name="Caskin T.P."/>
            <person name="Diamond M."/>
            <person name="Durham M.E."/>
            <person name="Foxe J.M."/>
            <person name="Go M."/>
            <person name="Henderson B.A."/>
            <person name="Jones I.B."/>
            <person name="McGettigan J.A."/>
            <person name="Micheletti S.J."/>
            <person name="Nasrallah M.E."/>
            <person name="Ortiz D."/>
            <person name="Piller C.R."/>
            <person name="Privatt S.R."/>
            <person name="Schneider S.L."/>
            <person name="Sharp S."/>
            <person name="Smith T.C."/>
            <person name="Stanton J.D."/>
            <person name="Ullery H.E."/>
            <person name="Wilson R.J."/>
            <person name="Serrano M.G."/>
            <person name="Buck G."/>
            <person name="Lee V."/>
            <person name="Wang Y."/>
            <person name="Carvalho R."/>
            <person name="Voegtly L."/>
            <person name="Shi R."/>
            <person name="Duckworth R."/>
            <person name="Johnson A."/>
            <person name="Loviza R."/>
            <person name="Walstead R."/>
            <person name="Shah Z."/>
            <person name="Kiflezghi M."/>
            <person name="Wade K."/>
            <person name="Ball S.L."/>
            <person name="Bradley K.W."/>
            <person name="Asai D.J."/>
            <person name="Bowman C.A."/>
            <person name="Russell D.A."/>
            <person name="Pope W.H."/>
            <person name="Jacobs-Sera D."/>
            <person name="Hendrix R.W."/>
            <person name="Hatfull G.F."/>
        </authorList>
    </citation>
    <scope>NUCLEOTIDE SEQUENCE</scope>
</reference>
<dbReference type="Gene3D" id="3.40.630.30">
    <property type="match status" value="1"/>
</dbReference>
<organism evidence="2">
    <name type="scientific">metagenome</name>
    <dbReference type="NCBI Taxonomy" id="256318"/>
    <lineage>
        <taxon>unclassified sequences</taxon>
        <taxon>metagenomes</taxon>
    </lineage>
</organism>
<feature type="domain" description="N-acetyltransferase" evidence="1">
    <location>
        <begin position="8"/>
        <end position="178"/>
    </location>
</feature>
<dbReference type="PANTHER" id="PTHR43792">
    <property type="entry name" value="GNAT FAMILY, PUTATIVE (AFU_ORTHOLOGUE AFUA_3G00765)-RELATED-RELATED"/>
    <property type="match status" value="1"/>
</dbReference>
<protein>
    <recommendedName>
        <fullName evidence="1">N-acetyltransferase domain-containing protein</fullName>
    </recommendedName>
</protein>
<dbReference type="InterPro" id="IPR051531">
    <property type="entry name" value="N-acetyltransferase"/>
</dbReference>
<dbReference type="InterPro" id="IPR016181">
    <property type="entry name" value="Acyl_CoA_acyltransferase"/>
</dbReference>
<evidence type="ECO:0000259" key="1">
    <source>
        <dbReference type="PROSITE" id="PS51186"/>
    </source>
</evidence>
<dbReference type="Pfam" id="PF13302">
    <property type="entry name" value="Acetyltransf_3"/>
    <property type="match status" value="1"/>
</dbReference>
<name>A0A2P2C113_9ZZZZ</name>
<evidence type="ECO:0000313" key="2">
    <source>
        <dbReference type="EMBL" id="CUR55708.1"/>
    </source>
</evidence>
<accession>A0A2P2C113</accession>
<dbReference type="SUPFAM" id="SSF55729">
    <property type="entry name" value="Acyl-CoA N-acyltransferases (Nat)"/>
    <property type="match status" value="1"/>
</dbReference>
<proteinExistence type="predicted"/>
<dbReference type="AlphaFoldDB" id="A0A2P2C113"/>
<dbReference type="PROSITE" id="PS51186">
    <property type="entry name" value="GNAT"/>
    <property type="match status" value="1"/>
</dbReference>
<dbReference type="GO" id="GO:0016747">
    <property type="term" value="F:acyltransferase activity, transferring groups other than amino-acyl groups"/>
    <property type="evidence" value="ECO:0007669"/>
    <property type="project" value="InterPro"/>
</dbReference>
<dbReference type="InterPro" id="IPR000182">
    <property type="entry name" value="GNAT_dom"/>
</dbReference>